<sequence>MPDLILLSICVVITLLSALLTTYIAQGRPFWRWFIIGLVLPYVSIFIAMIVVYREHKAEEREAARRS</sequence>
<reference evidence="1 2" key="1">
    <citation type="submission" date="2019-09" db="EMBL/GenBank/DDBJ databases">
        <title>Genome sequence of Hymenobacter sp. M3.</title>
        <authorList>
            <person name="Srinivasan S."/>
        </authorList>
    </citation>
    <scope>NUCLEOTIDE SEQUENCE [LARGE SCALE GENOMIC DNA]</scope>
    <source>
        <strain evidence="1 2">M3</strain>
    </source>
</reference>
<name>A0A7L4ZSB3_9BACT</name>
<evidence type="ECO:0000313" key="1">
    <source>
        <dbReference type="EMBL" id="KAA9327102.1"/>
    </source>
</evidence>
<organism evidence="1 2">
    <name type="scientific">Hymenobacter busanensis</name>
    <dbReference type="NCBI Taxonomy" id="2607656"/>
    <lineage>
        <taxon>Bacteria</taxon>
        <taxon>Pseudomonadati</taxon>
        <taxon>Bacteroidota</taxon>
        <taxon>Cytophagia</taxon>
        <taxon>Cytophagales</taxon>
        <taxon>Hymenobacteraceae</taxon>
        <taxon>Hymenobacter</taxon>
    </lineage>
</organism>
<proteinExistence type="predicted"/>
<comment type="caution">
    <text evidence="1">The sequence shown here is derived from an EMBL/GenBank/DDBJ whole genome shotgun (WGS) entry which is preliminary data.</text>
</comment>
<dbReference type="AlphaFoldDB" id="A0A7L4ZSB3"/>
<dbReference type="RefSeq" id="WP_151080295.1">
    <property type="nucleotide sequence ID" value="NZ_CP047647.1"/>
</dbReference>
<gene>
    <name evidence="1" type="ORF">F0P96_17845</name>
</gene>
<evidence type="ECO:0000313" key="2">
    <source>
        <dbReference type="Proteomes" id="UP000326380"/>
    </source>
</evidence>
<protein>
    <submittedName>
        <fullName evidence="1">Uncharacterized protein</fullName>
    </submittedName>
</protein>
<dbReference type="EMBL" id="VTWU01000007">
    <property type="protein sequence ID" value="KAA9327102.1"/>
    <property type="molecule type" value="Genomic_DNA"/>
</dbReference>
<accession>A0A7L4ZSB3</accession>
<dbReference type="Proteomes" id="UP000326380">
    <property type="component" value="Unassembled WGS sequence"/>
</dbReference>
<keyword evidence="2" id="KW-1185">Reference proteome</keyword>